<dbReference type="CDD" id="cd18315">
    <property type="entry name" value="BTB_POZ_BAB-like"/>
    <property type="match status" value="1"/>
</dbReference>
<feature type="compositionally biased region" description="Basic and acidic residues" evidence="3">
    <location>
        <begin position="207"/>
        <end position="227"/>
    </location>
</feature>
<feature type="compositionally biased region" description="Basic and acidic residues" evidence="3">
    <location>
        <begin position="324"/>
        <end position="334"/>
    </location>
</feature>
<feature type="region of interest" description="Disordered" evidence="3">
    <location>
        <begin position="273"/>
        <end position="292"/>
    </location>
</feature>
<evidence type="ECO:0000256" key="1">
    <source>
        <dbReference type="ARBA" id="ARBA00004123"/>
    </source>
</evidence>
<dbReference type="HOGENOM" id="CLU_403441_0_0_1"/>
<keyword evidence="7" id="KW-1185">Reference proteome</keyword>
<reference evidence="5" key="1">
    <citation type="submission" date="2007-04" db="EMBL/GenBank/DDBJ databases">
        <title>Annotation of Pediculus humanus corporis strain USDA.</title>
        <authorList>
            <person name="Kirkness E."/>
            <person name="Hannick L."/>
            <person name="Hass B."/>
            <person name="Bruggner R."/>
            <person name="Lawson D."/>
            <person name="Bidwell S."/>
            <person name="Joardar V."/>
            <person name="Caler E."/>
            <person name="Walenz B."/>
            <person name="Inman J."/>
            <person name="Schobel S."/>
            <person name="Galinsky K."/>
            <person name="Amedeo P."/>
            <person name="Strausberg R."/>
        </authorList>
    </citation>
    <scope>NUCLEOTIDE SEQUENCE</scope>
    <source>
        <strain evidence="5">USDA</strain>
    </source>
</reference>
<feature type="domain" description="BTB" evidence="4">
    <location>
        <begin position="32"/>
        <end position="97"/>
    </location>
</feature>
<dbReference type="VEuPathDB" id="VectorBase:PHUM564480"/>
<dbReference type="InterPro" id="IPR051095">
    <property type="entry name" value="Dros_DevTransReg"/>
</dbReference>
<evidence type="ECO:0000256" key="2">
    <source>
        <dbReference type="ARBA" id="ARBA00023242"/>
    </source>
</evidence>
<feature type="region of interest" description="Disordered" evidence="3">
    <location>
        <begin position="246"/>
        <end position="265"/>
    </location>
</feature>
<name>E0W0V6_PEDHC</name>
<feature type="compositionally biased region" description="Low complexity" evidence="3">
    <location>
        <begin position="335"/>
        <end position="344"/>
    </location>
</feature>
<evidence type="ECO:0000256" key="3">
    <source>
        <dbReference type="SAM" id="MobiDB-lite"/>
    </source>
</evidence>
<dbReference type="GeneID" id="8234781"/>
<dbReference type="PANTHER" id="PTHR23110:SF81">
    <property type="entry name" value="BTB-PROTEIN-VII, ISOFORM F-RELATED"/>
    <property type="match status" value="1"/>
</dbReference>
<keyword evidence="2" id="KW-0539">Nucleus</keyword>
<dbReference type="SUPFAM" id="SSF54695">
    <property type="entry name" value="POZ domain"/>
    <property type="match status" value="1"/>
</dbReference>
<dbReference type="CTD" id="8234781"/>
<dbReference type="InterPro" id="IPR000210">
    <property type="entry name" value="BTB/POZ_dom"/>
</dbReference>
<dbReference type="RefSeq" id="XP_002432000.1">
    <property type="nucleotide sequence ID" value="XM_002431955.1"/>
</dbReference>
<reference evidence="6" key="3">
    <citation type="submission" date="2021-02" db="UniProtKB">
        <authorList>
            <consortium name="EnsemblMetazoa"/>
        </authorList>
    </citation>
    <scope>IDENTIFICATION</scope>
    <source>
        <strain evidence="6">USDA</strain>
    </source>
</reference>
<dbReference type="SMART" id="SM00225">
    <property type="entry name" value="BTB"/>
    <property type="match status" value="1"/>
</dbReference>
<feature type="compositionally biased region" description="Low complexity" evidence="3">
    <location>
        <begin position="360"/>
        <end position="377"/>
    </location>
</feature>
<feature type="compositionally biased region" description="Polar residues" evidence="3">
    <location>
        <begin position="254"/>
        <end position="265"/>
    </location>
</feature>
<dbReference type="GO" id="GO:0005634">
    <property type="term" value="C:nucleus"/>
    <property type="evidence" value="ECO:0007669"/>
    <property type="project" value="UniProtKB-SubCell"/>
</dbReference>
<dbReference type="EnsemblMetazoa" id="PHUM564480-RA">
    <property type="protein sequence ID" value="PHUM564480-PA"/>
    <property type="gene ID" value="PHUM564480"/>
</dbReference>
<gene>
    <name evidence="6" type="primary">8234781</name>
    <name evidence="5" type="ORF">Phum_PHUM564480</name>
</gene>
<evidence type="ECO:0000313" key="5">
    <source>
        <dbReference type="EMBL" id="EEB19262.1"/>
    </source>
</evidence>
<dbReference type="OrthoDB" id="10261408at2759"/>
<dbReference type="OMA" id="PANPNCE"/>
<evidence type="ECO:0000313" key="7">
    <source>
        <dbReference type="Proteomes" id="UP000009046"/>
    </source>
</evidence>
<feature type="compositionally biased region" description="Low complexity" evidence="3">
    <location>
        <begin position="153"/>
        <end position="164"/>
    </location>
</feature>
<evidence type="ECO:0000259" key="4">
    <source>
        <dbReference type="PROSITE" id="PS50097"/>
    </source>
</evidence>
<feature type="compositionally biased region" description="Basic and acidic residues" evidence="3">
    <location>
        <begin position="273"/>
        <end position="283"/>
    </location>
</feature>
<dbReference type="InParanoid" id="E0W0V6"/>
<dbReference type="PROSITE" id="PS50097">
    <property type="entry name" value="BTB"/>
    <property type="match status" value="1"/>
</dbReference>
<feature type="compositionally biased region" description="Polar residues" evidence="3">
    <location>
        <begin position="195"/>
        <end position="206"/>
    </location>
</feature>
<evidence type="ECO:0000313" key="6">
    <source>
        <dbReference type="EnsemblMetazoa" id="PHUM564480-PA"/>
    </source>
</evidence>
<dbReference type="FunCoup" id="E0W0V6">
    <property type="interactions" value="232"/>
</dbReference>
<organism>
    <name type="scientific">Pediculus humanus subsp. corporis</name>
    <name type="common">Body louse</name>
    <dbReference type="NCBI Taxonomy" id="121224"/>
    <lineage>
        <taxon>Eukaryota</taxon>
        <taxon>Metazoa</taxon>
        <taxon>Ecdysozoa</taxon>
        <taxon>Arthropoda</taxon>
        <taxon>Hexapoda</taxon>
        <taxon>Insecta</taxon>
        <taxon>Pterygota</taxon>
        <taxon>Neoptera</taxon>
        <taxon>Paraneoptera</taxon>
        <taxon>Psocodea</taxon>
        <taxon>Troctomorpha</taxon>
        <taxon>Phthiraptera</taxon>
        <taxon>Anoplura</taxon>
        <taxon>Pediculidae</taxon>
        <taxon>Pediculus</taxon>
    </lineage>
</organism>
<dbReference type="AlphaFoldDB" id="E0W0V6"/>
<accession>E0W0V6</accession>
<feature type="region of interest" description="Disordered" evidence="3">
    <location>
        <begin position="134"/>
        <end position="235"/>
    </location>
</feature>
<feature type="compositionally biased region" description="Basic and acidic residues" evidence="3">
    <location>
        <begin position="182"/>
        <end position="191"/>
    </location>
</feature>
<dbReference type="EMBL" id="DS235862">
    <property type="protein sequence ID" value="EEB19262.1"/>
    <property type="molecule type" value="Genomic_DNA"/>
</dbReference>
<reference evidence="5" key="2">
    <citation type="submission" date="2007-04" db="EMBL/GenBank/DDBJ databases">
        <title>The genome of the human body louse.</title>
        <authorList>
            <consortium name="The Human Body Louse Genome Consortium"/>
            <person name="Kirkness E."/>
            <person name="Walenz B."/>
            <person name="Hass B."/>
            <person name="Bruggner R."/>
            <person name="Strausberg R."/>
        </authorList>
    </citation>
    <scope>NUCLEOTIDE SEQUENCE</scope>
    <source>
        <strain evidence="5">USDA</strain>
    </source>
</reference>
<feature type="region of interest" description="Disordered" evidence="3">
    <location>
        <begin position="324"/>
        <end position="403"/>
    </location>
</feature>
<dbReference type="InterPro" id="IPR011333">
    <property type="entry name" value="SKP1/BTB/POZ_sf"/>
</dbReference>
<comment type="subcellular location">
    <subcellularLocation>
        <location evidence="1">Nucleus</location>
    </subcellularLocation>
</comment>
<proteinExistence type="predicted"/>
<sequence>MQTMQQFCLRWNNHQPNFISVFTTLLTDETLVDVTLACEGKHLQAHRVVLSACSAYFQSLFTSNPCQHPIVILKDIKFSDLKTMVDFMYYGEVNVSQEQLPAILKIAEMLKIKGLADMPSMSEPLVGHLGVKDIRRSVSPMSPSSKRKRLRKSSTGSGSGSTEQTSEELLNEGTSVHSPLVKTEHTNDGQRTHSRLSLRNSNQQHSTDSEPREGSQDSGAEEYKRQASNESRQLSFENRQISIESRQLSHDSRQGSLENKQLSVESTKQTLKVEKEVSRESRLSQESSCESVKTDTETNITVSTFAQVKVGTKRGRLLMRQQRIKKESDAHTSPDSDPGSPSFPTMTLSIPGQPLRQRSEPTPSSQSHSPPFQSSSSNLLAVPQPNFPVRQHSYPSQSPPIPAGAVYVHRHSQTPTIVKCVSTTTEESSRTTSSPSIVMETVPIVRIFSESNLTKTNSLILQQRAEDLKAITETAEVSRSGHCPVLRAGPALGCNFCWNTIDSHGRILRRKTKYYCPECQINLCIVPCFQQYHSTHVESSVKSEQSSPS</sequence>
<dbReference type="Pfam" id="PF00651">
    <property type="entry name" value="BTB"/>
    <property type="match status" value="1"/>
</dbReference>
<dbReference type="EMBL" id="AAZO01006860">
    <property type="status" value="NOT_ANNOTATED_CDS"/>
    <property type="molecule type" value="Genomic_DNA"/>
</dbReference>
<dbReference type="KEGG" id="phu:Phum_PHUM564480"/>
<dbReference type="Proteomes" id="UP000009046">
    <property type="component" value="Unassembled WGS sequence"/>
</dbReference>
<dbReference type="GO" id="GO:0006357">
    <property type="term" value="P:regulation of transcription by RNA polymerase II"/>
    <property type="evidence" value="ECO:0007669"/>
    <property type="project" value="TreeGrafter"/>
</dbReference>
<dbReference type="eggNOG" id="ENOG502QUF2">
    <property type="taxonomic scope" value="Eukaryota"/>
</dbReference>
<dbReference type="PANTHER" id="PTHR23110">
    <property type="entry name" value="BTB DOMAIN TRANSCRIPTION FACTOR"/>
    <property type="match status" value="1"/>
</dbReference>
<dbReference type="Gene3D" id="3.30.710.10">
    <property type="entry name" value="Potassium Channel Kv1.1, Chain A"/>
    <property type="match status" value="1"/>
</dbReference>
<protein>
    <recommendedName>
        <fullName evidence="4">BTB domain-containing protein</fullName>
    </recommendedName>
</protein>